<dbReference type="GO" id="GO:0005506">
    <property type="term" value="F:iron ion binding"/>
    <property type="evidence" value="ECO:0007669"/>
    <property type="project" value="InterPro"/>
</dbReference>
<keyword evidence="6" id="KW-0479">Metal-binding</keyword>
<dbReference type="EC" id="1.14.11.2" evidence="5"/>
<evidence type="ECO:0000256" key="8">
    <source>
        <dbReference type="ARBA" id="ARBA00022964"/>
    </source>
</evidence>
<evidence type="ECO:0000256" key="12">
    <source>
        <dbReference type="PROSITE-ProRule" id="PRU00339"/>
    </source>
</evidence>
<dbReference type="SMART" id="SM00702">
    <property type="entry name" value="P4Hc"/>
    <property type="match status" value="1"/>
</dbReference>
<dbReference type="InterPro" id="IPR044862">
    <property type="entry name" value="Pro_4_hyd_alph_FE2OG_OXY"/>
</dbReference>
<evidence type="ECO:0000256" key="5">
    <source>
        <dbReference type="ARBA" id="ARBA00012269"/>
    </source>
</evidence>
<evidence type="ECO:0000313" key="17">
    <source>
        <dbReference type="Proteomes" id="UP000007799"/>
    </source>
</evidence>
<evidence type="ECO:0000256" key="3">
    <source>
        <dbReference type="ARBA" id="ARBA00004319"/>
    </source>
</evidence>
<reference evidence="16" key="1">
    <citation type="submission" date="2009-08" db="EMBL/GenBank/DDBJ databases">
        <title>Annotation of Salpingoeca rosetta.</title>
        <authorList>
            <consortium name="The Broad Institute Genome Sequencing Platform"/>
            <person name="Russ C."/>
            <person name="Cuomo C."/>
            <person name="Burger G."/>
            <person name="Gray M.W."/>
            <person name="Holland P.W.H."/>
            <person name="King N."/>
            <person name="Lang F.B.F."/>
            <person name="Roger A.J."/>
            <person name="Ruiz-Trillo I."/>
            <person name="Young S.K."/>
            <person name="Zeng Q."/>
            <person name="Gargeya S."/>
            <person name="Alvarado L."/>
            <person name="Berlin A."/>
            <person name="Chapman S.B."/>
            <person name="Chen Z."/>
            <person name="Freedman E."/>
            <person name="Gellesch M."/>
            <person name="Goldberg J."/>
            <person name="Griggs A."/>
            <person name="Gujja S."/>
            <person name="Heilman E."/>
            <person name="Heiman D."/>
            <person name="Howarth C."/>
            <person name="Mehta T."/>
            <person name="Neiman D."/>
            <person name="Pearson M."/>
            <person name="Roberts A."/>
            <person name="Saif S."/>
            <person name="Shea T."/>
            <person name="Shenoy N."/>
            <person name="Sisk P."/>
            <person name="Stolte C."/>
            <person name="Sykes S."/>
            <person name="White J."/>
            <person name="Yandava C."/>
            <person name="Haas B."/>
            <person name="Nusbaum C."/>
            <person name="Birren B."/>
        </authorList>
    </citation>
    <scope>NUCLEOTIDE SEQUENCE</scope>
    <source>
        <strain evidence="16">ATCC 50818</strain>
    </source>
</reference>
<gene>
    <name evidence="16" type="ORF">PTSG_02340</name>
</gene>
<keyword evidence="10" id="KW-0408">Iron</keyword>
<dbReference type="Gene3D" id="6.10.140.1460">
    <property type="match status" value="1"/>
</dbReference>
<dbReference type="InParanoid" id="F2U1X1"/>
<keyword evidence="7" id="KW-0256">Endoplasmic reticulum</keyword>
<dbReference type="PANTHER" id="PTHR10869">
    <property type="entry name" value="PROLYL 4-HYDROXYLASE ALPHA SUBUNIT"/>
    <property type="match status" value="1"/>
</dbReference>
<dbReference type="eggNOG" id="KOG1591">
    <property type="taxonomic scope" value="Eukaryota"/>
</dbReference>
<dbReference type="Pfam" id="PF23558">
    <property type="entry name" value="TPR_P4H"/>
    <property type="match status" value="1"/>
</dbReference>
<keyword evidence="8" id="KW-0223">Dioxygenase</keyword>
<feature type="signal peptide" evidence="14">
    <location>
        <begin position="1"/>
        <end position="29"/>
    </location>
</feature>
<dbReference type="Gene3D" id="1.25.40.10">
    <property type="entry name" value="Tetratricopeptide repeat domain"/>
    <property type="match status" value="1"/>
</dbReference>
<dbReference type="RefSeq" id="XP_004996827.1">
    <property type="nucleotide sequence ID" value="XM_004996770.1"/>
</dbReference>
<comment type="cofactor">
    <cofactor evidence="1">
        <name>L-ascorbate</name>
        <dbReference type="ChEBI" id="CHEBI:38290"/>
    </cofactor>
</comment>
<dbReference type="InterPro" id="IPR013547">
    <property type="entry name" value="P4H_N"/>
</dbReference>
<evidence type="ECO:0000313" key="16">
    <source>
        <dbReference type="EMBL" id="EGD81623.1"/>
    </source>
</evidence>
<evidence type="ECO:0000256" key="6">
    <source>
        <dbReference type="ARBA" id="ARBA00022723"/>
    </source>
</evidence>
<dbReference type="STRING" id="946362.F2U1X1"/>
<comment type="similarity">
    <text evidence="4">Belongs to the P4HA family.</text>
</comment>
<evidence type="ECO:0000256" key="2">
    <source>
        <dbReference type="ARBA" id="ARBA00002035"/>
    </source>
</evidence>
<keyword evidence="9" id="KW-0560">Oxidoreductase</keyword>
<dbReference type="GO" id="GO:0004656">
    <property type="term" value="F:procollagen-proline 4-dioxygenase activity"/>
    <property type="evidence" value="ECO:0007669"/>
    <property type="project" value="UniProtKB-EC"/>
</dbReference>
<evidence type="ECO:0000256" key="4">
    <source>
        <dbReference type="ARBA" id="ARBA00006511"/>
    </source>
</evidence>
<dbReference type="OMA" id="YLPHFDF"/>
<keyword evidence="12" id="KW-0802">TPR repeat</keyword>
<dbReference type="InterPro" id="IPR019734">
    <property type="entry name" value="TPR_rpt"/>
</dbReference>
<dbReference type="SUPFAM" id="SSF48452">
    <property type="entry name" value="TPR-like"/>
    <property type="match status" value="1"/>
</dbReference>
<dbReference type="OrthoDB" id="420380at2759"/>
<dbReference type="EMBL" id="GL832959">
    <property type="protein sequence ID" value="EGD81623.1"/>
    <property type="molecule type" value="Genomic_DNA"/>
</dbReference>
<dbReference type="KEGG" id="sre:PTSG_02340"/>
<dbReference type="Pfam" id="PF08336">
    <property type="entry name" value="P4Ha_N"/>
    <property type="match status" value="1"/>
</dbReference>
<feature type="repeat" description="TPR" evidence="12">
    <location>
        <begin position="207"/>
        <end position="240"/>
    </location>
</feature>
<dbReference type="FunCoup" id="F2U1X1">
    <property type="interactions" value="1304"/>
</dbReference>
<dbReference type="AlphaFoldDB" id="F2U1X1"/>
<dbReference type="InterPro" id="IPR005123">
    <property type="entry name" value="Oxoglu/Fe-dep_dioxygenase_dom"/>
</dbReference>
<evidence type="ECO:0000256" key="10">
    <source>
        <dbReference type="ARBA" id="ARBA00023004"/>
    </source>
</evidence>
<feature type="compositionally biased region" description="Basic and acidic residues" evidence="13">
    <location>
        <begin position="259"/>
        <end position="278"/>
    </location>
</feature>
<dbReference type="GO" id="GO:0005788">
    <property type="term" value="C:endoplasmic reticulum lumen"/>
    <property type="evidence" value="ECO:0007669"/>
    <property type="project" value="UniProtKB-SubCell"/>
</dbReference>
<name>F2U1X1_SALR5</name>
<dbReference type="InterPro" id="IPR011990">
    <property type="entry name" value="TPR-like_helical_dom_sf"/>
</dbReference>
<keyword evidence="11" id="KW-0325">Glycoprotein</keyword>
<evidence type="ECO:0000259" key="15">
    <source>
        <dbReference type="PROSITE" id="PS51471"/>
    </source>
</evidence>
<dbReference type="PANTHER" id="PTHR10869:SF246">
    <property type="entry name" value="TRANSMEMBRANE PROLYL 4-HYDROXYLASE"/>
    <property type="match status" value="1"/>
</dbReference>
<evidence type="ECO:0000256" key="11">
    <source>
        <dbReference type="ARBA" id="ARBA00023180"/>
    </source>
</evidence>
<protein>
    <recommendedName>
        <fullName evidence="5">procollagen-proline 4-dioxygenase</fullName>
        <ecNumber evidence="5">1.14.11.2</ecNumber>
    </recommendedName>
</protein>
<feature type="region of interest" description="Disordered" evidence="13">
    <location>
        <begin position="258"/>
        <end position="278"/>
    </location>
</feature>
<dbReference type="GO" id="GO:0031418">
    <property type="term" value="F:L-ascorbic acid binding"/>
    <property type="evidence" value="ECO:0007669"/>
    <property type="project" value="InterPro"/>
</dbReference>
<dbReference type="InterPro" id="IPR045054">
    <property type="entry name" value="P4HA-like"/>
</dbReference>
<evidence type="ECO:0000256" key="13">
    <source>
        <dbReference type="SAM" id="MobiDB-lite"/>
    </source>
</evidence>
<organism evidence="16 17">
    <name type="scientific">Salpingoeca rosetta (strain ATCC 50818 / BSB-021)</name>
    <dbReference type="NCBI Taxonomy" id="946362"/>
    <lineage>
        <taxon>Eukaryota</taxon>
        <taxon>Choanoflagellata</taxon>
        <taxon>Craspedida</taxon>
        <taxon>Salpingoecidae</taxon>
        <taxon>Salpingoeca</taxon>
    </lineage>
</organism>
<feature type="domain" description="Fe2OG dioxygenase" evidence="15">
    <location>
        <begin position="412"/>
        <end position="514"/>
    </location>
</feature>
<comment type="function">
    <text evidence="2">Catalyzes the post-translational formation of 4-hydroxyproline in -Xaa-Pro-Gly- sequences in collagens and other proteins.</text>
</comment>
<dbReference type="GeneID" id="16077420"/>
<dbReference type="InterPro" id="IPR006620">
    <property type="entry name" value="Pro_4_hyd_alph"/>
</dbReference>
<dbReference type="PROSITE" id="PS50005">
    <property type="entry name" value="TPR"/>
    <property type="match status" value="1"/>
</dbReference>
<feature type="chain" id="PRO_5003290663" description="procollagen-proline 4-dioxygenase" evidence="14">
    <location>
        <begin position="30"/>
        <end position="548"/>
    </location>
</feature>
<proteinExistence type="inferred from homology"/>
<comment type="subcellular location">
    <subcellularLocation>
        <location evidence="3">Endoplasmic reticulum lumen</location>
    </subcellularLocation>
</comment>
<evidence type="ECO:0000256" key="14">
    <source>
        <dbReference type="SAM" id="SignalP"/>
    </source>
</evidence>
<keyword evidence="17" id="KW-1185">Reference proteome</keyword>
<evidence type="ECO:0000256" key="1">
    <source>
        <dbReference type="ARBA" id="ARBA00001961"/>
    </source>
</evidence>
<sequence>MAGGSCATLLARAVVVVGLLVVGVPRVQPAYGGLAANKGGSLFTSSANIHSLFSVEKDMAQLLKRYIQDQEHRLQQLKGLVDVIERTPVPPTDNDLEPQDSFGLLHRMVEGMQHVQELFENDVQREVQDALTNNGLPNMDDLKGGAQGLLRLQRVYALKPQELLPNASAPELLAIGQEAYNQNDMASADRWLEFALSKLDDASANYVTALDYLAFVAFKLRDLPRAIEYSERLLQRDPNNTRVALNLEYYNVTLNRNRSLPDPHAKDKADAHDDADVRHDRDNILGHSEEDMERFRRLCRGETLYHPQRPLTCELKHYNQPHLFLKPIKVEHLHEGRQRLQVFRQFASPEECRHLQHAGKRRLERAVAWTDGRFQPVEFRISTAAWLQPDHDAIVKRIHGRIEDATQVDIEYAEALQISNYGMGGFYEPHFDHSSRGTNPDGERLATFMIYLNPVKQGGFTAFPRLGAAVQPGYGDAVFWYNLQPSGVGDPLTLHGACPVLRGSKWVANKWIHERGNVCRKPLPGETFTAYSSAEQRQQHCTPRLPVT</sequence>
<evidence type="ECO:0000256" key="9">
    <source>
        <dbReference type="ARBA" id="ARBA00023002"/>
    </source>
</evidence>
<keyword evidence="14" id="KW-0732">Signal</keyword>
<dbReference type="Proteomes" id="UP000007799">
    <property type="component" value="Unassembled WGS sequence"/>
</dbReference>
<dbReference type="Pfam" id="PF13640">
    <property type="entry name" value="2OG-FeII_Oxy_3"/>
    <property type="match status" value="1"/>
</dbReference>
<dbReference type="Gene3D" id="2.60.120.620">
    <property type="entry name" value="q2cbj1_9rhob like domain"/>
    <property type="match status" value="1"/>
</dbReference>
<dbReference type="PROSITE" id="PS51471">
    <property type="entry name" value="FE2OG_OXY"/>
    <property type="match status" value="1"/>
</dbReference>
<evidence type="ECO:0000256" key="7">
    <source>
        <dbReference type="ARBA" id="ARBA00022824"/>
    </source>
</evidence>
<accession>F2U1X1</accession>
<dbReference type="InterPro" id="IPR059068">
    <property type="entry name" value="TPR_P4H"/>
</dbReference>